<feature type="transmembrane region" description="Helical" evidence="1">
    <location>
        <begin position="24"/>
        <end position="48"/>
    </location>
</feature>
<comment type="caution">
    <text evidence="2">The sequence shown here is derived from an EMBL/GenBank/DDBJ whole genome shotgun (WGS) entry which is preliminary data.</text>
</comment>
<organism evidence="2 6">
    <name type="scientific">Staphylococcus devriesei</name>
    <dbReference type="NCBI Taxonomy" id="586733"/>
    <lineage>
        <taxon>Bacteria</taxon>
        <taxon>Bacillati</taxon>
        <taxon>Bacillota</taxon>
        <taxon>Bacilli</taxon>
        <taxon>Bacillales</taxon>
        <taxon>Staphylococcaceae</taxon>
        <taxon>Staphylococcus</taxon>
    </lineage>
</organism>
<feature type="transmembrane region" description="Helical" evidence="1">
    <location>
        <begin position="119"/>
        <end position="148"/>
    </location>
</feature>
<dbReference type="RefSeq" id="WP_103166115.1">
    <property type="nucleotide sequence ID" value="NZ_CP130489.1"/>
</dbReference>
<dbReference type="OrthoDB" id="9812349at2"/>
<dbReference type="Proteomes" id="UP000242547">
    <property type="component" value="Unassembled WGS sequence"/>
</dbReference>
<feature type="transmembrane region" description="Helical" evidence="1">
    <location>
        <begin position="82"/>
        <end position="99"/>
    </location>
</feature>
<sequence>MIEAYKLFWQNYLNIEGRTRRRHYWLATLCNILVLILLGLIFGILTSIFKDGEIFFGIVYEIIDLVLLIGLFTMSVRRFHDVGHTMTIPVIMLVCMLIREIETLADTYFHVSLDSFFTGVVGTIVTIVIGAISFALLIISIIALIYCIKDSEQGSNTYGPNPKEPEYY</sequence>
<gene>
    <name evidence="2" type="ORF">BUY44_06500</name>
    <name evidence="3" type="ORF">BUY47_03880</name>
    <name evidence="4" type="ORF">BUY48_03815</name>
</gene>
<evidence type="ECO:0000313" key="7">
    <source>
        <dbReference type="Proteomes" id="UP000243350"/>
    </source>
</evidence>
<dbReference type="EMBL" id="PYZH01000014">
    <property type="protein sequence ID" value="PTF16173.1"/>
    <property type="molecule type" value="Genomic_DNA"/>
</dbReference>
<evidence type="ECO:0000313" key="4">
    <source>
        <dbReference type="EMBL" id="PTF16173.1"/>
    </source>
</evidence>
<evidence type="ECO:0000256" key="1">
    <source>
        <dbReference type="SAM" id="Phobius"/>
    </source>
</evidence>
<proteinExistence type="predicted"/>
<reference evidence="2" key="2">
    <citation type="submission" date="2018-03" db="EMBL/GenBank/DDBJ databases">
        <authorList>
            <person name="Keele B.F."/>
        </authorList>
    </citation>
    <scope>NUCLEOTIDE SEQUENCE</scope>
    <source>
        <strain evidence="4">SNUC 4143</strain>
        <strain evidence="2">SNUC 761</strain>
    </source>
</reference>
<keyword evidence="1" id="KW-0812">Transmembrane</keyword>
<dbReference type="Proteomes" id="UP000243350">
    <property type="component" value="Unassembled WGS sequence"/>
</dbReference>
<dbReference type="Proteomes" id="UP000242088">
    <property type="component" value="Unassembled WGS sequence"/>
</dbReference>
<reference evidence="5 6" key="1">
    <citation type="journal article" date="2016" name="Front. Microbiol.">
        <title>Comprehensive Phylogenetic Analysis of Bovine Non-aureus Staphylococci Species Based on Whole-Genome Sequencing.</title>
        <authorList>
            <person name="Naushad S."/>
            <person name="Barkema H.W."/>
            <person name="Luby C."/>
            <person name="Condas L.A."/>
            <person name="Nobrega D.B."/>
            <person name="Carson D.A."/>
            <person name="De Buck J."/>
        </authorList>
    </citation>
    <scope>NUCLEOTIDE SEQUENCE [LARGE SCALE GENOMIC DNA]</scope>
    <source>
        <strain evidence="3 5">SNUC 1409</strain>
        <strain evidence="4 7">SNUC 4143</strain>
        <strain evidence="2 6">SNUC 761</strain>
    </source>
</reference>
<keyword evidence="5" id="KW-1185">Reference proteome</keyword>
<keyword evidence="1" id="KW-1133">Transmembrane helix</keyword>
<evidence type="ECO:0000313" key="6">
    <source>
        <dbReference type="Proteomes" id="UP000242547"/>
    </source>
</evidence>
<dbReference type="GO" id="GO:0005886">
    <property type="term" value="C:plasma membrane"/>
    <property type="evidence" value="ECO:0007669"/>
    <property type="project" value="TreeGrafter"/>
</dbReference>
<dbReference type="PANTHER" id="PTHR34980">
    <property type="entry name" value="INNER MEMBRANE PROTEIN-RELATED-RELATED"/>
    <property type="match status" value="1"/>
</dbReference>
<dbReference type="InterPro" id="IPR008523">
    <property type="entry name" value="DUF805"/>
</dbReference>
<protein>
    <submittedName>
        <fullName evidence="2">DUF805 domain-containing protein</fullName>
    </submittedName>
</protein>
<dbReference type="EMBL" id="PYZL01000036">
    <property type="protein sequence ID" value="PTE73290.1"/>
    <property type="molecule type" value="Genomic_DNA"/>
</dbReference>
<keyword evidence="1" id="KW-0472">Membrane</keyword>
<accession>A0A2K4DQN4</accession>
<evidence type="ECO:0000313" key="5">
    <source>
        <dbReference type="Proteomes" id="UP000242088"/>
    </source>
</evidence>
<name>A0A2K4DQN4_9STAP</name>
<dbReference type="AlphaFoldDB" id="A0A2K4DQN4"/>
<evidence type="ECO:0000313" key="3">
    <source>
        <dbReference type="EMBL" id="PTF14566.1"/>
    </source>
</evidence>
<evidence type="ECO:0000313" key="2">
    <source>
        <dbReference type="EMBL" id="PTE73290.1"/>
    </source>
</evidence>
<dbReference type="PANTHER" id="PTHR34980:SF2">
    <property type="entry name" value="INNER MEMBRANE PROTEIN YHAH-RELATED"/>
    <property type="match status" value="1"/>
</dbReference>
<feature type="transmembrane region" description="Helical" evidence="1">
    <location>
        <begin position="54"/>
        <end position="75"/>
    </location>
</feature>
<dbReference type="Pfam" id="PF05656">
    <property type="entry name" value="DUF805"/>
    <property type="match status" value="1"/>
</dbReference>
<dbReference type="GeneID" id="48888790"/>
<reference evidence="3" key="3">
    <citation type="submission" date="2018-03" db="EMBL/GenBank/DDBJ databases">
        <authorList>
            <person name="Naushad S."/>
        </authorList>
    </citation>
    <scope>NUCLEOTIDE SEQUENCE</scope>
    <source>
        <strain evidence="3">SNUC 1409</strain>
    </source>
</reference>
<dbReference type="EMBL" id="PYZI01000003">
    <property type="protein sequence ID" value="PTF14566.1"/>
    <property type="molecule type" value="Genomic_DNA"/>
</dbReference>